<dbReference type="InterPro" id="IPR036770">
    <property type="entry name" value="Ankyrin_rpt-contain_sf"/>
</dbReference>
<feature type="compositionally biased region" description="Polar residues" evidence="1">
    <location>
        <begin position="698"/>
        <end position="720"/>
    </location>
</feature>
<protein>
    <submittedName>
        <fullName evidence="3">Hook-length control protein FliK</fullName>
    </submittedName>
</protein>
<evidence type="ECO:0000313" key="4">
    <source>
        <dbReference type="Proteomes" id="UP000231701"/>
    </source>
</evidence>
<sequence length="737" mass="75460">MDQKITSSASSQTASAALQVANSHGKSSEKGFFAKLVAIIEGKVNADSAAGSEKLSKQAAKTSSTSPEASAEKPVAEKLKPGHKESSDIVIKEADIDLQSSSQPKAATTEKADVNQQAKSSITAKPTAISTAPAADVAKAATTEKADVNQQAKSNITAKAAATSAALAADVAKAATTEKADVNQQAKSSITAKPTAISTAPAADVAKAATTEKADVNQQAKSNITAKAAATSAALAADVAKAATTEKADVNQQAKSNITAKAAATSAAPAADVAKAATTEKADVNQQAKSNTTAKAAATSAALAADVAKAATTEKADVNQQAKSNITAKAAATSAAPAADVAKAATTEKADVNQQAKSNTTAKAAATSAAPAADVAKEATTAKVEVNPPARLAVNSEAAVASSTHIEEKEAVASSIKVETSRPAKSRSEAAHVAAVPDADKQESSVKIVNPGAATKIEQHANEQRVANNKVATQQATANSIQPEKSVSAQAEAVALASLPEQQRISTNNFVKSRKVNLEHASRAKGSPVQANAGQNRQPSMPPSASFTNSVKDMMGQTDSFSRPAQHSFDPASGQMLQIGGQDATSTLMRSVYQPSQSMLSSGPWSVAAAMQQVGQAAGQGKFQMELTLTPKHLGKVQVFLESDVNKQIQVHFVIDQSTSRQSIEQHLPTLRQALADQGLNMDSFSMESSEQHKDNQQSEQNRGPSVPGTLSTGQSGSSDNRPESPASASSRLSIRI</sequence>
<keyword evidence="4" id="KW-1185">Reference proteome</keyword>
<feature type="compositionally biased region" description="Basic and acidic residues" evidence="1">
    <location>
        <begin position="70"/>
        <end position="95"/>
    </location>
</feature>
<dbReference type="AlphaFoldDB" id="A0A2K8KVG0"/>
<dbReference type="RefSeq" id="WP_100276558.1">
    <property type="nucleotide sequence ID" value="NZ_CP018799.1"/>
</dbReference>
<feature type="region of interest" description="Disordered" evidence="1">
    <location>
        <begin position="686"/>
        <end position="737"/>
    </location>
</feature>
<dbReference type="SUPFAM" id="SSF48403">
    <property type="entry name" value="Ankyrin repeat"/>
    <property type="match status" value="1"/>
</dbReference>
<dbReference type="CDD" id="cd17470">
    <property type="entry name" value="T3SS_Flik_C"/>
    <property type="match status" value="1"/>
</dbReference>
<feature type="region of interest" description="Disordered" evidence="1">
    <location>
        <begin position="47"/>
        <end position="131"/>
    </location>
</feature>
<feature type="compositionally biased region" description="Polar residues" evidence="1">
    <location>
        <begin position="529"/>
        <end position="565"/>
    </location>
</feature>
<dbReference type="EMBL" id="CP018799">
    <property type="protein sequence ID" value="ATX78562.1"/>
    <property type="molecule type" value="Genomic_DNA"/>
</dbReference>
<evidence type="ECO:0000256" key="1">
    <source>
        <dbReference type="SAM" id="MobiDB-lite"/>
    </source>
</evidence>
<reference evidence="3 4" key="1">
    <citation type="submission" date="2016-12" db="EMBL/GenBank/DDBJ databases">
        <title>Isolation and genomic insights into novel planktonic Zetaproteobacteria from stratified waters of the Chesapeake Bay.</title>
        <authorList>
            <person name="McAllister S.M."/>
            <person name="Kato S."/>
            <person name="Chan C.S."/>
            <person name="Chiu B.K."/>
            <person name="Field E.K."/>
        </authorList>
    </citation>
    <scope>NUCLEOTIDE SEQUENCE [LARGE SCALE GENOMIC DNA]</scope>
    <source>
        <strain evidence="3 4">CP-5</strain>
    </source>
</reference>
<dbReference type="Pfam" id="PF02120">
    <property type="entry name" value="Flg_hook"/>
    <property type="match status" value="1"/>
</dbReference>
<dbReference type="OrthoDB" id="1792985at2"/>
<accession>A0A2K8KVG0</accession>
<feature type="region of interest" description="Disordered" evidence="1">
    <location>
        <begin position="520"/>
        <end position="577"/>
    </location>
</feature>
<feature type="compositionally biased region" description="Low complexity" evidence="1">
    <location>
        <begin position="1"/>
        <end position="21"/>
    </location>
</feature>
<feature type="region of interest" description="Disordered" evidence="1">
    <location>
        <begin position="348"/>
        <end position="371"/>
    </location>
</feature>
<name>A0A2K8KVG0_MARES</name>
<organism evidence="3 4">
    <name type="scientific">Mariprofundus aestuarium</name>
    <dbReference type="NCBI Taxonomy" id="1921086"/>
    <lineage>
        <taxon>Bacteria</taxon>
        <taxon>Pseudomonadati</taxon>
        <taxon>Pseudomonadota</taxon>
        <taxon>Candidatius Mariprofundia</taxon>
        <taxon>Mariprofundales</taxon>
        <taxon>Mariprofundaceae</taxon>
        <taxon>Mariprofundus</taxon>
    </lineage>
</organism>
<dbReference type="Proteomes" id="UP000231701">
    <property type="component" value="Chromosome"/>
</dbReference>
<proteinExistence type="predicted"/>
<feature type="region of interest" description="Disordered" evidence="1">
    <location>
        <begin position="1"/>
        <end position="27"/>
    </location>
</feature>
<evidence type="ECO:0000259" key="2">
    <source>
        <dbReference type="Pfam" id="PF02120"/>
    </source>
</evidence>
<dbReference type="KEGG" id="maes:Ga0123461_0109"/>
<dbReference type="InterPro" id="IPR021136">
    <property type="entry name" value="Flagellar_hook_control-like_C"/>
</dbReference>
<feature type="compositionally biased region" description="Polar residues" evidence="1">
    <location>
        <begin position="727"/>
        <end position="737"/>
    </location>
</feature>
<feature type="compositionally biased region" description="Polar residues" evidence="1">
    <location>
        <begin position="114"/>
        <end position="130"/>
    </location>
</feature>
<gene>
    <name evidence="3" type="ORF">Ga0123461_0109</name>
</gene>
<feature type="compositionally biased region" description="Low complexity" evidence="1">
    <location>
        <begin position="356"/>
        <end position="371"/>
    </location>
</feature>
<dbReference type="Gene3D" id="3.30.750.140">
    <property type="match status" value="1"/>
</dbReference>
<feature type="compositionally biased region" description="Polar residues" evidence="1">
    <location>
        <begin position="59"/>
        <end position="68"/>
    </location>
</feature>
<evidence type="ECO:0000313" key="3">
    <source>
        <dbReference type="EMBL" id="ATX78562.1"/>
    </source>
</evidence>
<dbReference type="InterPro" id="IPR038610">
    <property type="entry name" value="FliK-like_C_sf"/>
</dbReference>
<feature type="domain" description="Flagellar hook-length control protein-like C-terminal" evidence="2">
    <location>
        <begin position="612"/>
        <end position="693"/>
    </location>
</feature>